<evidence type="ECO:0000256" key="2">
    <source>
        <dbReference type="ARBA" id="ARBA00022676"/>
    </source>
</evidence>
<organism evidence="6 7">
    <name type="scientific">Sporocytophaga myxococcoides</name>
    <dbReference type="NCBI Taxonomy" id="153721"/>
    <lineage>
        <taxon>Bacteria</taxon>
        <taxon>Pseudomonadati</taxon>
        <taxon>Bacteroidota</taxon>
        <taxon>Cytophagia</taxon>
        <taxon>Cytophagales</taxon>
        <taxon>Cytophagaceae</taxon>
        <taxon>Sporocytophaga</taxon>
    </lineage>
</organism>
<gene>
    <name evidence="6" type="ORF">MYP_557</name>
</gene>
<dbReference type="AlphaFoldDB" id="A0A098L8Z2"/>
<accession>A0A098L8Z2</accession>
<keyword evidence="4" id="KW-0472">Membrane</keyword>
<keyword evidence="4 6" id="KW-0812">Transmembrane</keyword>
<keyword evidence="7" id="KW-1185">Reference proteome</keyword>
<feature type="transmembrane region" description="Helical" evidence="4">
    <location>
        <begin position="356"/>
        <end position="375"/>
    </location>
</feature>
<dbReference type="Proteomes" id="UP000030185">
    <property type="component" value="Unassembled WGS sequence"/>
</dbReference>
<evidence type="ECO:0000313" key="6">
    <source>
        <dbReference type="EMBL" id="GAL83331.1"/>
    </source>
</evidence>
<evidence type="ECO:0000313" key="7">
    <source>
        <dbReference type="Proteomes" id="UP000030185"/>
    </source>
</evidence>
<keyword evidence="3 6" id="KW-0808">Transferase</keyword>
<reference evidence="6 7" key="1">
    <citation type="submission" date="2014-09" db="EMBL/GenBank/DDBJ databases">
        <title>Sporocytophaga myxococcoides PG-01 genome sequencing.</title>
        <authorList>
            <person name="Liu L."/>
            <person name="Gao P.J."/>
            <person name="Chen G.J."/>
            <person name="Wang L.S."/>
        </authorList>
    </citation>
    <scope>NUCLEOTIDE SEQUENCE [LARGE SCALE GENOMIC DNA]</scope>
    <source>
        <strain evidence="6 7">PG-01</strain>
    </source>
</reference>
<dbReference type="OrthoDB" id="9766971at2"/>
<comment type="caution">
    <text evidence="6">The sequence shown here is derived from an EMBL/GenBank/DDBJ whole genome shotgun (WGS) entry which is preliminary data.</text>
</comment>
<dbReference type="PANTHER" id="PTHR43630">
    <property type="entry name" value="POLY-BETA-1,6-N-ACETYL-D-GLUCOSAMINE SYNTHASE"/>
    <property type="match status" value="1"/>
</dbReference>
<dbReference type="InterPro" id="IPR001173">
    <property type="entry name" value="Glyco_trans_2-like"/>
</dbReference>
<sequence length="390" mass="44651">MNIFEILFWLGIFTIFYSYIGYGILLFAIVKIKRIFNPAPPISDHDFEPEVSFIVPSYNEAGIIEDKIRNCLSFDYPTEKLNVIFITDGSNDGTPEIASRYKGVTVLHEAKRGGKSAAENRSMKFVNTPIVIFSDANTILPANAIREIVKHYADPAVGAVSGEKRILKKEKDSASGAGEGIYWKYESFLKRLDSELLTIVGAAGELFSFRKELFSDLEEDTILDDFMVSMRIASQGYRVIYEPKAYAMETASESVTEELKRKIRISAGAWQSMVRLSHVLNPLKHFTLTFQYISHRVLRWTLAPLFLLILIPLNFLLIDKSPFYEIILAGQLFFYAMALLGWYLENKQIRIKALFVPYYFFIMNYAVYLGLFRYLKGKQSAVWEKAKRAN</sequence>
<dbReference type="Pfam" id="PF00535">
    <property type="entry name" value="Glycos_transf_2"/>
    <property type="match status" value="1"/>
</dbReference>
<protein>
    <submittedName>
        <fullName evidence="6">Putative transmembrane glycosyltransferase</fullName>
    </submittedName>
</protein>
<comment type="similarity">
    <text evidence="1">Belongs to the glycosyltransferase 2 family.</text>
</comment>
<dbReference type="RefSeq" id="WP_045458022.1">
    <property type="nucleotide sequence ID" value="NZ_BBLT01000001.1"/>
</dbReference>
<dbReference type="Gene3D" id="3.90.550.10">
    <property type="entry name" value="Spore Coat Polysaccharide Biosynthesis Protein SpsA, Chain A"/>
    <property type="match status" value="1"/>
</dbReference>
<feature type="transmembrane region" description="Helical" evidence="4">
    <location>
        <begin position="323"/>
        <end position="344"/>
    </location>
</feature>
<dbReference type="eggNOG" id="COG1215">
    <property type="taxonomic scope" value="Bacteria"/>
</dbReference>
<feature type="domain" description="Glycosyltransferase 2-like" evidence="5">
    <location>
        <begin position="52"/>
        <end position="216"/>
    </location>
</feature>
<dbReference type="EMBL" id="BBLT01000001">
    <property type="protein sequence ID" value="GAL83331.1"/>
    <property type="molecule type" value="Genomic_DNA"/>
</dbReference>
<evidence type="ECO:0000259" key="5">
    <source>
        <dbReference type="Pfam" id="PF00535"/>
    </source>
</evidence>
<keyword evidence="4" id="KW-1133">Transmembrane helix</keyword>
<name>A0A098L8Z2_9BACT</name>
<feature type="transmembrane region" description="Helical" evidence="4">
    <location>
        <begin position="6"/>
        <end position="30"/>
    </location>
</feature>
<dbReference type="SUPFAM" id="SSF53448">
    <property type="entry name" value="Nucleotide-diphospho-sugar transferases"/>
    <property type="match status" value="1"/>
</dbReference>
<feature type="transmembrane region" description="Helical" evidence="4">
    <location>
        <begin position="297"/>
        <end position="317"/>
    </location>
</feature>
<proteinExistence type="inferred from homology"/>
<evidence type="ECO:0000256" key="1">
    <source>
        <dbReference type="ARBA" id="ARBA00006739"/>
    </source>
</evidence>
<keyword evidence="2" id="KW-0328">Glycosyltransferase</keyword>
<dbReference type="InterPro" id="IPR029044">
    <property type="entry name" value="Nucleotide-diphossugar_trans"/>
</dbReference>
<dbReference type="STRING" id="153721.MYP_557"/>
<evidence type="ECO:0000256" key="4">
    <source>
        <dbReference type="SAM" id="Phobius"/>
    </source>
</evidence>
<dbReference type="GO" id="GO:0016757">
    <property type="term" value="F:glycosyltransferase activity"/>
    <property type="evidence" value="ECO:0007669"/>
    <property type="project" value="UniProtKB-KW"/>
</dbReference>
<dbReference type="CDD" id="cd06439">
    <property type="entry name" value="CESA_like_1"/>
    <property type="match status" value="1"/>
</dbReference>
<evidence type="ECO:0000256" key="3">
    <source>
        <dbReference type="ARBA" id="ARBA00022679"/>
    </source>
</evidence>
<dbReference type="PANTHER" id="PTHR43630:SF1">
    <property type="entry name" value="POLY-BETA-1,6-N-ACETYL-D-GLUCOSAMINE SYNTHASE"/>
    <property type="match status" value="1"/>
</dbReference>